<dbReference type="PANTHER" id="PTHR47228">
    <property type="entry name" value="SPERMATOGENESIS-ASSOCIATED PROTEIN 16"/>
    <property type="match status" value="1"/>
</dbReference>
<dbReference type="Proteomes" id="UP000233556">
    <property type="component" value="Unassembled WGS sequence"/>
</dbReference>
<reference evidence="3" key="1">
    <citation type="submission" date="2017-11" db="EMBL/GenBank/DDBJ databases">
        <authorList>
            <person name="Lima N.C."/>
            <person name="Parody-Merino A.M."/>
            <person name="Battley P.F."/>
            <person name="Fidler A.E."/>
            <person name="Prosdocimi F."/>
        </authorList>
    </citation>
    <scope>NUCLEOTIDE SEQUENCE [LARGE SCALE GENOMIC DNA]</scope>
</reference>
<feature type="compositionally biased region" description="Basic and acidic residues" evidence="1">
    <location>
        <begin position="92"/>
        <end position="104"/>
    </location>
</feature>
<protein>
    <submittedName>
        <fullName evidence="2">Spermatogenesis-associated protein 16</fullName>
    </submittedName>
</protein>
<proteinExistence type="predicted"/>
<evidence type="ECO:0000313" key="3">
    <source>
        <dbReference type="Proteomes" id="UP000233556"/>
    </source>
</evidence>
<evidence type="ECO:0000256" key="1">
    <source>
        <dbReference type="SAM" id="MobiDB-lite"/>
    </source>
</evidence>
<organism evidence="2 3">
    <name type="scientific">Limosa lapponica baueri</name>
    <dbReference type="NCBI Taxonomy" id="1758121"/>
    <lineage>
        <taxon>Eukaryota</taxon>
        <taxon>Metazoa</taxon>
        <taxon>Chordata</taxon>
        <taxon>Craniata</taxon>
        <taxon>Vertebrata</taxon>
        <taxon>Euteleostomi</taxon>
        <taxon>Archelosauria</taxon>
        <taxon>Archosauria</taxon>
        <taxon>Dinosauria</taxon>
        <taxon>Saurischia</taxon>
        <taxon>Theropoda</taxon>
        <taxon>Coelurosauria</taxon>
        <taxon>Aves</taxon>
        <taxon>Neognathae</taxon>
        <taxon>Neoaves</taxon>
        <taxon>Charadriiformes</taxon>
        <taxon>Scolopacidae</taxon>
        <taxon>Limosa</taxon>
    </lineage>
</organism>
<dbReference type="GO" id="GO:0007283">
    <property type="term" value="P:spermatogenesis"/>
    <property type="evidence" value="ECO:0007669"/>
    <property type="project" value="InterPro"/>
</dbReference>
<dbReference type="InterPro" id="IPR011990">
    <property type="entry name" value="TPR-like_helical_dom_sf"/>
</dbReference>
<feature type="compositionally biased region" description="Basic and acidic residues" evidence="1">
    <location>
        <begin position="65"/>
        <end position="84"/>
    </location>
</feature>
<evidence type="ECO:0000313" key="2">
    <source>
        <dbReference type="EMBL" id="PKU33211.1"/>
    </source>
</evidence>
<feature type="compositionally biased region" description="Basic and acidic residues" evidence="1">
    <location>
        <begin position="41"/>
        <end position="58"/>
    </location>
</feature>
<accession>A0A2I0THF3</accession>
<dbReference type="OrthoDB" id="9930656at2759"/>
<feature type="region of interest" description="Disordered" evidence="1">
    <location>
        <begin position="1"/>
        <end position="115"/>
    </location>
</feature>
<reference evidence="3" key="2">
    <citation type="submission" date="2017-12" db="EMBL/GenBank/DDBJ databases">
        <title>Genome sequence of the Bar-tailed Godwit (Limosa lapponica baueri).</title>
        <authorList>
            <person name="Lima N.C.B."/>
            <person name="Parody-Merino A.M."/>
            <person name="Battley P.F."/>
            <person name="Fidler A.E."/>
            <person name="Prosdocimi F."/>
        </authorList>
    </citation>
    <scope>NUCLEOTIDE SEQUENCE [LARGE SCALE GENOMIC DNA]</scope>
</reference>
<dbReference type="PANTHER" id="PTHR47228:SF1">
    <property type="entry name" value="SPERMATOGENESIS-ASSOCIATED PROTEIN 16"/>
    <property type="match status" value="1"/>
</dbReference>
<keyword evidence="3" id="KW-1185">Reference proteome</keyword>
<feature type="region of interest" description="Disordered" evidence="1">
    <location>
        <begin position="153"/>
        <end position="174"/>
    </location>
</feature>
<dbReference type="EMBL" id="KZ510337">
    <property type="protein sequence ID" value="PKU33211.1"/>
    <property type="molecule type" value="Genomic_DNA"/>
</dbReference>
<name>A0A2I0THF3_LIMLA</name>
<dbReference type="Pfam" id="PF15015">
    <property type="entry name" value="NYD-SP12_N"/>
    <property type="match status" value="1"/>
</dbReference>
<dbReference type="AlphaFoldDB" id="A0A2I0THF3"/>
<dbReference type="InterPro" id="IPR029161">
    <property type="entry name" value="SPATA16"/>
</dbReference>
<feature type="compositionally biased region" description="Polar residues" evidence="1">
    <location>
        <begin position="1"/>
        <end position="27"/>
    </location>
</feature>
<sequence>MASGSNVNFQKNLTSMDGKNETSQQTRSSKKSKVATNKLNDIPKARQEVKKHLGDGAAKKKRERIKMAEKKGEKKEKQSNDIDRKSRKRKSENKEEPAAKKEETTLETDNPLIPTPLPHIPLKSLMDIETELVYMDEEDISFEFAGPVVSTRTQSAPRRSKKAGALSAGGGSALPHVDEQLQRTLREGSTSYGQKNYAAAAEQFSAALELCSKGAAIDSAFESSPEDISSIASFIETKLVTCYLKLKKPDDALNHSHRGPAPTEKSIKLQSHVEKQPTVHDVRSSATVKIQFGLKLERAMLNSMTVEDGGSFKT</sequence>
<gene>
    <name evidence="2" type="ORF">llap_16485</name>
</gene>
<dbReference type="GO" id="GO:0005794">
    <property type="term" value="C:Golgi apparatus"/>
    <property type="evidence" value="ECO:0007669"/>
    <property type="project" value="InterPro"/>
</dbReference>
<dbReference type="Gene3D" id="1.25.40.10">
    <property type="entry name" value="Tetratricopeptide repeat domain"/>
    <property type="match status" value="1"/>
</dbReference>